<sequence length="94" mass="10659">MKKDMEARESQWRAQMEAQKAQLQIEIERMRQTQEQFQAFARVIQNIITGTGGGSHGPEILPAQLAIEMTNIVQKYMHASSNGKGIDGRTRNED</sequence>
<keyword evidence="1" id="KW-0175">Coiled coil</keyword>
<proteinExistence type="predicted"/>
<organism evidence="2 3">
    <name type="scientific">Dorcoceras hygrometricum</name>
    <dbReference type="NCBI Taxonomy" id="472368"/>
    <lineage>
        <taxon>Eukaryota</taxon>
        <taxon>Viridiplantae</taxon>
        <taxon>Streptophyta</taxon>
        <taxon>Embryophyta</taxon>
        <taxon>Tracheophyta</taxon>
        <taxon>Spermatophyta</taxon>
        <taxon>Magnoliopsida</taxon>
        <taxon>eudicotyledons</taxon>
        <taxon>Gunneridae</taxon>
        <taxon>Pentapetalae</taxon>
        <taxon>asterids</taxon>
        <taxon>lamiids</taxon>
        <taxon>Lamiales</taxon>
        <taxon>Gesneriaceae</taxon>
        <taxon>Didymocarpoideae</taxon>
        <taxon>Trichosporeae</taxon>
        <taxon>Loxocarpinae</taxon>
        <taxon>Dorcoceras</taxon>
    </lineage>
</organism>
<protein>
    <submittedName>
        <fullName evidence="2">Uncharacterized protein</fullName>
    </submittedName>
</protein>
<dbReference type="AlphaFoldDB" id="A0A2Z6ZTR9"/>
<feature type="coiled-coil region" evidence="1">
    <location>
        <begin position="2"/>
        <end position="36"/>
    </location>
</feature>
<name>A0A2Z6ZTR9_9LAMI</name>
<evidence type="ECO:0000256" key="1">
    <source>
        <dbReference type="SAM" id="Coils"/>
    </source>
</evidence>
<evidence type="ECO:0000313" key="3">
    <source>
        <dbReference type="Proteomes" id="UP000250235"/>
    </source>
</evidence>
<dbReference type="Proteomes" id="UP000250235">
    <property type="component" value="Unassembled WGS sequence"/>
</dbReference>
<reference evidence="2 3" key="1">
    <citation type="journal article" date="2015" name="Proc. Natl. Acad. Sci. U.S.A.">
        <title>The resurrection genome of Boea hygrometrica: A blueprint for survival of dehydration.</title>
        <authorList>
            <person name="Xiao L."/>
            <person name="Yang G."/>
            <person name="Zhang L."/>
            <person name="Yang X."/>
            <person name="Zhao S."/>
            <person name="Ji Z."/>
            <person name="Zhou Q."/>
            <person name="Hu M."/>
            <person name="Wang Y."/>
            <person name="Chen M."/>
            <person name="Xu Y."/>
            <person name="Jin H."/>
            <person name="Xiao X."/>
            <person name="Hu G."/>
            <person name="Bao F."/>
            <person name="Hu Y."/>
            <person name="Wan P."/>
            <person name="Li L."/>
            <person name="Deng X."/>
            <person name="Kuang T."/>
            <person name="Xiang C."/>
            <person name="Zhu J.K."/>
            <person name="Oliver M.J."/>
            <person name="He Y."/>
        </authorList>
    </citation>
    <scope>NUCLEOTIDE SEQUENCE [LARGE SCALE GENOMIC DNA]</scope>
    <source>
        <strain evidence="3">cv. XS01</strain>
    </source>
</reference>
<accession>A0A2Z6ZTR9</accession>
<dbReference type="EMBL" id="KV105720">
    <property type="protein sequence ID" value="KZT76625.1"/>
    <property type="molecule type" value="Genomic_DNA"/>
</dbReference>
<evidence type="ECO:0000313" key="2">
    <source>
        <dbReference type="EMBL" id="KZT76625.1"/>
    </source>
</evidence>
<keyword evidence="3" id="KW-1185">Reference proteome</keyword>
<gene>
    <name evidence="2" type="ORF">F511_46351</name>
</gene>